<proteinExistence type="predicted"/>
<name>A0A6A4S7U4_SCOMX</name>
<protein>
    <submittedName>
        <fullName evidence="1">Uncharacterized protein</fullName>
    </submittedName>
</protein>
<dbReference type="AlphaFoldDB" id="A0A6A4S7U4"/>
<dbReference type="EMBL" id="VEVO01000017">
    <property type="protein sequence ID" value="KAF0028355.1"/>
    <property type="molecule type" value="Genomic_DNA"/>
</dbReference>
<organism evidence="1 2">
    <name type="scientific">Scophthalmus maximus</name>
    <name type="common">Turbot</name>
    <name type="synonym">Psetta maxima</name>
    <dbReference type="NCBI Taxonomy" id="52904"/>
    <lineage>
        <taxon>Eukaryota</taxon>
        <taxon>Metazoa</taxon>
        <taxon>Chordata</taxon>
        <taxon>Craniata</taxon>
        <taxon>Vertebrata</taxon>
        <taxon>Euteleostomi</taxon>
        <taxon>Actinopterygii</taxon>
        <taxon>Neopterygii</taxon>
        <taxon>Teleostei</taxon>
        <taxon>Neoteleostei</taxon>
        <taxon>Acanthomorphata</taxon>
        <taxon>Carangaria</taxon>
        <taxon>Pleuronectiformes</taxon>
        <taxon>Pleuronectoidei</taxon>
        <taxon>Scophthalmidae</taxon>
        <taxon>Scophthalmus</taxon>
    </lineage>
</organism>
<dbReference type="Proteomes" id="UP000438429">
    <property type="component" value="Unassembled WGS sequence"/>
</dbReference>
<reference evidence="1 2" key="1">
    <citation type="submission" date="2019-06" db="EMBL/GenBank/DDBJ databases">
        <title>Draft genomes of female and male turbot (Scophthalmus maximus).</title>
        <authorList>
            <person name="Xu H."/>
            <person name="Xu X.-W."/>
            <person name="Shao C."/>
            <person name="Chen S."/>
        </authorList>
    </citation>
    <scope>NUCLEOTIDE SEQUENCE [LARGE SCALE GENOMIC DNA]</scope>
    <source>
        <strain evidence="1">Ysfricsl-2016a</strain>
        <tissue evidence="1">Blood</tissue>
    </source>
</reference>
<accession>A0A6A4S7U4</accession>
<comment type="caution">
    <text evidence="1">The sequence shown here is derived from an EMBL/GenBank/DDBJ whole genome shotgun (WGS) entry which is preliminary data.</text>
</comment>
<gene>
    <name evidence="1" type="ORF">F2P81_019442</name>
</gene>
<evidence type="ECO:0000313" key="2">
    <source>
        <dbReference type="Proteomes" id="UP000438429"/>
    </source>
</evidence>
<sequence>MTLHISVAGEPGHGFDDALASLVTKIHASICHIEYVTVKVFAVASVQRVGFRFAWQPDSAKVENLHLFRSSTSSDGTNIEL</sequence>
<evidence type="ECO:0000313" key="1">
    <source>
        <dbReference type="EMBL" id="KAF0028355.1"/>
    </source>
</evidence>